<feature type="domain" description="Kinesin motor" evidence="9">
    <location>
        <begin position="30"/>
        <end position="528"/>
    </location>
</feature>
<feature type="compositionally biased region" description="Low complexity" evidence="8">
    <location>
        <begin position="2135"/>
        <end position="2146"/>
    </location>
</feature>
<feature type="coiled-coil region" evidence="7">
    <location>
        <begin position="1825"/>
        <end position="1905"/>
    </location>
</feature>
<keyword evidence="11" id="KW-1185">Reference proteome</keyword>
<dbReference type="EMBL" id="BLBS01000024">
    <property type="protein sequence ID" value="GET87957.1"/>
    <property type="molecule type" value="Genomic_DNA"/>
</dbReference>
<evidence type="ECO:0000256" key="8">
    <source>
        <dbReference type="SAM" id="MobiDB-lite"/>
    </source>
</evidence>
<feature type="region of interest" description="Disordered" evidence="8">
    <location>
        <begin position="2135"/>
        <end position="2196"/>
    </location>
</feature>
<feature type="region of interest" description="Disordered" evidence="8">
    <location>
        <begin position="2215"/>
        <end position="2261"/>
    </location>
</feature>
<evidence type="ECO:0000259" key="9">
    <source>
        <dbReference type="PROSITE" id="PS50067"/>
    </source>
</evidence>
<feature type="coiled-coil region" evidence="7">
    <location>
        <begin position="787"/>
        <end position="878"/>
    </location>
</feature>
<evidence type="ECO:0000256" key="7">
    <source>
        <dbReference type="SAM" id="Coils"/>
    </source>
</evidence>
<dbReference type="GO" id="GO:0005875">
    <property type="term" value="C:microtubule associated complex"/>
    <property type="evidence" value="ECO:0007669"/>
    <property type="project" value="TreeGrafter"/>
</dbReference>
<dbReference type="Pfam" id="PF00225">
    <property type="entry name" value="Kinesin"/>
    <property type="match status" value="2"/>
</dbReference>
<dbReference type="Gene3D" id="3.40.850.10">
    <property type="entry name" value="Kinesin motor domain"/>
    <property type="match status" value="1"/>
</dbReference>
<dbReference type="GO" id="GO:0005524">
    <property type="term" value="F:ATP binding"/>
    <property type="evidence" value="ECO:0007669"/>
    <property type="project" value="UniProtKB-UniRule"/>
</dbReference>
<feature type="coiled-coil region" evidence="7">
    <location>
        <begin position="1375"/>
        <end position="1502"/>
    </location>
</feature>
<dbReference type="GO" id="GO:0003777">
    <property type="term" value="F:microtubule motor activity"/>
    <property type="evidence" value="ECO:0007669"/>
    <property type="project" value="InterPro"/>
</dbReference>
<dbReference type="GO" id="GO:0008017">
    <property type="term" value="F:microtubule binding"/>
    <property type="evidence" value="ECO:0007669"/>
    <property type="project" value="InterPro"/>
</dbReference>
<dbReference type="InterPro" id="IPR019821">
    <property type="entry name" value="Kinesin_motor_CS"/>
</dbReference>
<evidence type="ECO:0000313" key="10">
    <source>
        <dbReference type="EMBL" id="GET87957.1"/>
    </source>
</evidence>
<dbReference type="PROSITE" id="PS00411">
    <property type="entry name" value="KINESIN_MOTOR_1"/>
    <property type="match status" value="1"/>
</dbReference>
<dbReference type="InterPro" id="IPR036961">
    <property type="entry name" value="Kinesin_motor_dom_sf"/>
</dbReference>
<sequence>MPGECASSTSSTLSASPAAQKILLGDETSATRVFIRVRPFRAAERGKNDADAMAIVTVSDENPSHITTLDPSKGYQPKATYVFDRCFSTTTVGEAEEAHRFLLGNDKEGGMAPIALTALEEGGAEGSVNPIFLECLRRDQATVYGHVGRPVLLNALAGYNGCVFAYGQTGSGKTYTMMGPQGGFGAIVSGTPAQVKAVTPAKKFRRAATAYNGHLRWTPEVSTDDVSDSRFRSFASVTPRALVRTPCSGGHGDNMSMTEDATLPLDCSLSASSDVPLQRSRRSSKVLHLGDEEGLQGIVPRLVRELFAELHQKREQDSSHSFRVEVQYYEIYREKVMDLLSSSHEELRVRHSKSAGPYVENLTKKHVDDNAEVFRLLRQGSLRRHTASTAMNDRSSRSHAIFVLHLVQMRISDDDSASAKVSSKVNLVDLAGSERTGAHSVEGDQFKEGVVINSSLTVLGRVIDALADKSSGKRNVFCPYRDSVLTWLLMDSLGGNSKTTMVATVSPHSSNFEEACQTLRYASRAKQIVTKVVVNEDPQVRQIKLLTAEVQRLKARLSDDGKTVDNDDDVEVLHERIAALEEELNETRNQLEQKTSELLSICASRHTSLTLPSTLKAGNAGAAGMAKELAKAKSDVRRLEAENLLHIQTEEELRDTMERLKTLERKYGQLLSDSKETQDTAKKRDREIQERDKRISELQQQVVQMQADSALTSNHCTSSPPLVCGKSGDTVSAVSATGRAPLSPLRSANESGKAVGKKTKKAKAGGTCASTCAAHPGSPQRADREWLNELARIRAQCEEDKKQLALQMQERNDAFRKSQLDVKRLKSELKDEQDALRTLEKSLHDQHAESTRRLQEEVQELKRALKEERRHNKDLRQSLTGSGEAPTPFLYAYAVQTVRDEEERCRGDVQQQEAMSWQNVMQFWELSQMEAAQMAAVEHQHATQLAVLEEKHATLLEAHSTSESTAISMRQELQEMRAAQQEAKVLRDRISELENAATSQMEREKLLREQISELEGRLCDEQEHSKTALQRLEEELKEQVHAVAAAQEETASLKTAYASEKQQAESAMRTEQEQHATVLASLQAQIQQAEERLHNSEEARRRQVLRGLEQVSKHEAAVALVQSELESSKQAATAAEETHLGERAALEQKLKQQEESFASRLAVCEQEVMAARMELDRQSRASAKALSELEEQLAAAQAGHKASAEALQVEVERALAHAADHEKAAQLLRRDLATERAAAQTAAREHAALAAKLAEEFQMQRKKHEEISTTLTEQVAELQSRVAAAEDTRRTENNLAADAAAAQETALAHLRAELESAQAALTAATKAHEEQMHEMRDTQARLTAEAQAKADSLASQVTELQIRLATTEGDSENTLTRLTEEMEAIRGQLHKSDEARQRQVQRSIEQAAEYDAALLEMRQKVAEEEAAKMAAVKSHQEELVNAATKWSAYQQETSETLSNLRQQLEQAHQTVQQREADAAAVQQILQRELDCARSELEASEKARAAHIQRSVEKETAHEQTEAKLRSEISCLIARAEERDAAYLAQVAQLQERLSEEKAATAAKLAEAAASVEKEKGEVQRTCEDQQKSLAAALDKVAALQAALAKAEEAEQAQMQRFAEQTAEHDSAIQAARQDLQREQAEAVATAAAHAEEVCEWEARCKQQDASSKAEMESIRQEAEQQRRAEVDAAVKAHTAVVMALEATLSEVRMQLGEVEAARSAEAVRREQQATEHAVAVSALQAELQNAHEASAAMSAAHEAAVQQLNNVTAEHQRAKMEITAIKQQLLKTQRKLTSSEDARKRGATERAEAAAKHTQSLDALRHSMEADYEQKLESLKAAKARELEAVQTQLDAQRVVGEQLQEDLRDTRRQVQQLVETQNCVGKQLEAEKQANAELRRNLTDTEAQQAATAAAAAELETTLEHTKAFLTQLVAEKMAVSTELAKAMETVESTRAHLADVESISQQRHEELETQGAALADAVATVEQLRAEVSTLHSKCADMERERAALIEQHEEALVAQQVDTVTEMETQFREMEREREALVNKARQTEAELRSVVEKQAKRLQQLQEDLEFRASLDLCEAEVVERDSAAGAVASNATGSATPNNASFAGTSGSAAAVGGAGFSTILSSFFSRRSSTTAPSTSAAPPGSDMGTDAAHNLSPHMSRPFLDHRSTATTPFRRTGSGHHLYPSNASRPSSMMPSSLFIGKSTTAGAGATGVSAGVSPASHTPVQDAVLVSDSSEQTPTLPKRLGSRAPNIALGRK</sequence>
<comment type="caution">
    <text evidence="10">The sequence shown here is derived from an EMBL/GenBank/DDBJ whole genome shotgun (WGS) entry which is preliminary data.</text>
</comment>
<evidence type="ECO:0000256" key="1">
    <source>
        <dbReference type="ARBA" id="ARBA00004496"/>
    </source>
</evidence>
<feature type="coiled-coil region" evidence="7">
    <location>
        <begin position="1582"/>
        <end position="1616"/>
    </location>
</feature>
<evidence type="ECO:0000256" key="3">
    <source>
        <dbReference type="ARBA" id="ARBA00022741"/>
    </source>
</evidence>
<dbReference type="SUPFAM" id="SSF52540">
    <property type="entry name" value="P-loop containing nucleoside triphosphate hydrolases"/>
    <property type="match status" value="1"/>
</dbReference>
<comment type="similarity">
    <text evidence="6">Belongs to the TRAFAC class myosin-kinesin ATPase superfamily. Kinesin family.</text>
</comment>
<keyword evidence="2" id="KW-0963">Cytoplasm</keyword>
<keyword evidence="6" id="KW-0505">Motor protein</keyword>
<dbReference type="SMART" id="SM00129">
    <property type="entry name" value="KISc"/>
    <property type="match status" value="1"/>
</dbReference>
<dbReference type="PROSITE" id="PS50067">
    <property type="entry name" value="KINESIN_MOTOR_2"/>
    <property type="match status" value="1"/>
</dbReference>
<dbReference type="GO" id="GO:0051231">
    <property type="term" value="P:spindle elongation"/>
    <property type="evidence" value="ECO:0007669"/>
    <property type="project" value="TreeGrafter"/>
</dbReference>
<feature type="compositionally biased region" description="Basic and acidic residues" evidence="8">
    <location>
        <begin position="1793"/>
        <end position="1811"/>
    </location>
</feature>
<proteinExistence type="inferred from homology"/>
<dbReference type="InterPro" id="IPR001752">
    <property type="entry name" value="Kinesin_motor_dom"/>
</dbReference>
<reference evidence="10" key="1">
    <citation type="submission" date="2019-11" db="EMBL/GenBank/DDBJ databases">
        <title>Leishmania tarentolae CDS.</title>
        <authorList>
            <person name="Goto Y."/>
            <person name="Yamagishi J."/>
        </authorList>
    </citation>
    <scope>NUCLEOTIDE SEQUENCE [LARGE SCALE GENOMIC DNA]</scope>
    <source>
        <strain evidence="10">Parrot Tar II</strain>
    </source>
</reference>
<dbReference type="GO" id="GO:0007018">
    <property type="term" value="P:microtubule-based movement"/>
    <property type="evidence" value="ECO:0007669"/>
    <property type="project" value="InterPro"/>
</dbReference>
<dbReference type="Proteomes" id="UP000419144">
    <property type="component" value="Unassembled WGS sequence"/>
</dbReference>
<keyword evidence="5 7" id="KW-0175">Coiled coil</keyword>
<dbReference type="PANTHER" id="PTHR47969:SF15">
    <property type="entry name" value="CHROMOSOME-ASSOCIATED KINESIN KIF4A-RELATED"/>
    <property type="match status" value="1"/>
</dbReference>
<feature type="coiled-coil region" evidence="7">
    <location>
        <begin position="1983"/>
        <end position="2068"/>
    </location>
</feature>
<feature type="coiled-coil region" evidence="7">
    <location>
        <begin position="1261"/>
        <end position="1327"/>
    </location>
</feature>
<dbReference type="OrthoDB" id="267092at2759"/>
<keyword evidence="3 6" id="KW-0547">Nucleotide-binding</keyword>
<feature type="coiled-coil region" evidence="7">
    <location>
        <begin position="622"/>
        <end position="708"/>
    </location>
</feature>
<dbReference type="GO" id="GO:0005737">
    <property type="term" value="C:cytoplasm"/>
    <property type="evidence" value="ECO:0007669"/>
    <property type="project" value="UniProtKB-SubCell"/>
</dbReference>
<feature type="coiled-coil region" evidence="7">
    <location>
        <begin position="570"/>
        <end position="597"/>
    </location>
</feature>
<gene>
    <name evidence="10" type="ORF">LtaPh_1906700</name>
</gene>
<dbReference type="FunFam" id="3.40.850.10:FF:000135">
    <property type="entry name" value="Putative kinesin"/>
    <property type="match status" value="1"/>
</dbReference>
<organism evidence="10 11">
    <name type="scientific">Leishmania tarentolae</name>
    <name type="common">Sauroleishmania tarentolae</name>
    <dbReference type="NCBI Taxonomy" id="5689"/>
    <lineage>
        <taxon>Eukaryota</taxon>
        <taxon>Discoba</taxon>
        <taxon>Euglenozoa</taxon>
        <taxon>Kinetoplastea</taxon>
        <taxon>Metakinetoplastina</taxon>
        <taxon>Trypanosomatida</taxon>
        <taxon>Trypanosomatidae</taxon>
        <taxon>Leishmaniinae</taxon>
        <taxon>Leishmania</taxon>
        <taxon>lizard Leishmania</taxon>
    </lineage>
</organism>
<dbReference type="PRINTS" id="PR00380">
    <property type="entry name" value="KINESINHEAVY"/>
</dbReference>
<feature type="coiled-coil region" evidence="7">
    <location>
        <begin position="1136"/>
        <end position="1224"/>
    </location>
</feature>
<name>A0A640KJV4_LEITA</name>
<dbReference type="InterPro" id="IPR027417">
    <property type="entry name" value="P-loop_NTPase"/>
</dbReference>
<evidence type="ECO:0000313" key="11">
    <source>
        <dbReference type="Proteomes" id="UP000419144"/>
    </source>
</evidence>
<dbReference type="PANTHER" id="PTHR47969">
    <property type="entry name" value="CHROMOSOME-ASSOCIATED KINESIN KIF4A-RELATED"/>
    <property type="match status" value="1"/>
</dbReference>
<protein>
    <submittedName>
        <fullName evidence="10">Kinesin, putative</fullName>
    </submittedName>
</protein>
<keyword evidence="4 6" id="KW-0067">ATP-binding</keyword>
<accession>A0A640KJV4</accession>
<feature type="binding site" evidence="6">
    <location>
        <begin position="167"/>
        <end position="174"/>
    </location>
    <ligand>
        <name>ATP</name>
        <dbReference type="ChEBI" id="CHEBI:30616"/>
    </ligand>
</feature>
<evidence type="ECO:0000256" key="6">
    <source>
        <dbReference type="PROSITE-ProRule" id="PRU00283"/>
    </source>
</evidence>
<feature type="coiled-coil region" evidence="7">
    <location>
        <begin position="969"/>
        <end position="1106"/>
    </location>
</feature>
<feature type="region of interest" description="Disordered" evidence="8">
    <location>
        <begin position="1791"/>
        <end position="1815"/>
    </location>
</feature>
<dbReference type="GO" id="GO:0007052">
    <property type="term" value="P:mitotic spindle organization"/>
    <property type="evidence" value="ECO:0007669"/>
    <property type="project" value="TreeGrafter"/>
</dbReference>
<evidence type="ECO:0000256" key="2">
    <source>
        <dbReference type="ARBA" id="ARBA00022490"/>
    </source>
</evidence>
<dbReference type="VEuPathDB" id="TriTrypDB:LtaPh_1906700"/>
<feature type="coiled-coil region" evidence="7">
    <location>
        <begin position="1757"/>
        <end position="1791"/>
    </location>
</feature>
<evidence type="ECO:0000256" key="5">
    <source>
        <dbReference type="ARBA" id="ARBA00023054"/>
    </source>
</evidence>
<evidence type="ECO:0000256" key="4">
    <source>
        <dbReference type="ARBA" id="ARBA00022840"/>
    </source>
</evidence>
<dbReference type="InterPro" id="IPR027640">
    <property type="entry name" value="Kinesin-like_fam"/>
</dbReference>
<comment type="subcellular location">
    <subcellularLocation>
        <location evidence="1">Cytoplasm</location>
    </subcellularLocation>
</comment>